<name>A0ABU2GKQ7_9EURY</name>
<keyword evidence="2" id="KW-1185">Reference proteome</keyword>
<proteinExistence type="predicted"/>
<reference evidence="1 2" key="1">
    <citation type="submission" date="2022-06" db="EMBL/GenBank/DDBJ databases">
        <title>Halogeometricum sp. a new haloarchaeum isolate from saline soil.</title>
        <authorList>
            <person name="Strakova D."/>
            <person name="Galisteo C."/>
            <person name="Sanchez-Porro C."/>
            <person name="Ventosa A."/>
        </authorList>
    </citation>
    <scope>NUCLEOTIDE SEQUENCE [LARGE SCALE GENOMIC DNA]</scope>
    <source>
        <strain evidence="1 2">S1BR25-6</strain>
    </source>
</reference>
<evidence type="ECO:0000313" key="1">
    <source>
        <dbReference type="EMBL" id="MDS0301370.1"/>
    </source>
</evidence>
<protein>
    <submittedName>
        <fullName evidence="1">Uncharacterized protein</fullName>
    </submittedName>
</protein>
<sequence>MTEVGPRAGMHLEELDRELPVFVETIGGDLESGYLSIHDPDHLEPSSDYVEMTLGEALEIADDFCCDCFTTAMIDQGLERVSDL</sequence>
<organism evidence="1 2">
    <name type="scientific">Halogeometricum salsisoli</name>
    <dbReference type="NCBI Taxonomy" id="2950536"/>
    <lineage>
        <taxon>Archaea</taxon>
        <taxon>Methanobacteriati</taxon>
        <taxon>Methanobacteriota</taxon>
        <taxon>Stenosarchaea group</taxon>
        <taxon>Halobacteria</taxon>
        <taxon>Halobacteriales</taxon>
        <taxon>Haloferacaceae</taxon>
        <taxon>Halogeometricum</taxon>
    </lineage>
</organism>
<dbReference type="Proteomes" id="UP001257060">
    <property type="component" value="Unassembled WGS sequence"/>
</dbReference>
<comment type="caution">
    <text evidence="1">The sequence shown here is derived from an EMBL/GenBank/DDBJ whole genome shotgun (WGS) entry which is preliminary data.</text>
</comment>
<evidence type="ECO:0000313" key="2">
    <source>
        <dbReference type="Proteomes" id="UP001257060"/>
    </source>
</evidence>
<dbReference type="RefSeq" id="WP_310926264.1">
    <property type="nucleotide sequence ID" value="NZ_JAMQOP010000007.1"/>
</dbReference>
<accession>A0ABU2GKQ7</accession>
<dbReference type="EMBL" id="JAMQOP010000007">
    <property type="protein sequence ID" value="MDS0301370.1"/>
    <property type="molecule type" value="Genomic_DNA"/>
</dbReference>
<gene>
    <name evidence="1" type="ORF">NDI76_21800</name>
</gene>